<evidence type="ECO:0000256" key="3">
    <source>
        <dbReference type="ARBA" id="ARBA00022723"/>
    </source>
</evidence>
<dbReference type="InterPro" id="IPR030400">
    <property type="entry name" value="Sedolisin_dom"/>
</dbReference>
<dbReference type="Proteomes" id="UP000676325">
    <property type="component" value="Unassembled WGS sequence"/>
</dbReference>
<keyword evidence="2" id="KW-0645">Protease</keyword>
<evidence type="ECO:0000256" key="2">
    <source>
        <dbReference type="ARBA" id="ARBA00022670"/>
    </source>
</evidence>
<evidence type="ECO:0000256" key="7">
    <source>
        <dbReference type="ARBA" id="ARBA00023145"/>
    </source>
</evidence>
<dbReference type="SUPFAM" id="SSF54897">
    <property type="entry name" value="Protease propeptides/inhibitors"/>
    <property type="match status" value="1"/>
</dbReference>
<dbReference type="InterPro" id="IPR050819">
    <property type="entry name" value="Tripeptidyl-peptidase_I"/>
</dbReference>
<accession>A0A941E9Z1</accession>
<dbReference type="GO" id="GO:0006508">
    <property type="term" value="P:proteolysis"/>
    <property type="evidence" value="ECO:0007669"/>
    <property type="project" value="UniProtKB-KW"/>
</dbReference>
<name>A0A941E9Z1_9ACTN</name>
<dbReference type="PANTHER" id="PTHR14218">
    <property type="entry name" value="PROTEASE S8 TRIPEPTIDYL PEPTIDASE I CLN2"/>
    <property type="match status" value="1"/>
</dbReference>
<evidence type="ECO:0000259" key="10">
    <source>
        <dbReference type="PROSITE" id="PS51695"/>
    </source>
</evidence>
<dbReference type="Pfam" id="PF09286">
    <property type="entry name" value="Pro-kuma_activ"/>
    <property type="match status" value="1"/>
</dbReference>
<dbReference type="GO" id="GO:0046872">
    <property type="term" value="F:metal ion binding"/>
    <property type="evidence" value="ECO:0007669"/>
    <property type="project" value="UniProtKB-KW"/>
</dbReference>
<feature type="compositionally biased region" description="Polar residues" evidence="8">
    <location>
        <begin position="430"/>
        <end position="447"/>
    </location>
</feature>
<keyword evidence="7" id="KW-0865">Zymogen</keyword>
<dbReference type="CDD" id="cd11377">
    <property type="entry name" value="Pro-peptidase_S53"/>
    <property type="match status" value="1"/>
</dbReference>
<evidence type="ECO:0000256" key="6">
    <source>
        <dbReference type="ARBA" id="ARBA00022837"/>
    </source>
</evidence>
<keyword evidence="9" id="KW-0732">Signal</keyword>
<feature type="region of interest" description="Disordered" evidence="8">
    <location>
        <begin position="430"/>
        <end position="452"/>
    </location>
</feature>
<dbReference type="InterPro" id="IPR036852">
    <property type="entry name" value="Peptidase_S8/S53_dom_sf"/>
</dbReference>
<dbReference type="SUPFAM" id="SSF52743">
    <property type="entry name" value="Subtilisin-like"/>
    <property type="match status" value="1"/>
</dbReference>
<reference evidence="11" key="1">
    <citation type="submission" date="2021-04" db="EMBL/GenBank/DDBJ databases">
        <title>Genome based classification of Actinospica acidithermotolerans sp. nov., an actinobacterium isolated from an Indonesian hot spring.</title>
        <authorList>
            <person name="Kusuma A.B."/>
            <person name="Putra K.E."/>
            <person name="Nafisah S."/>
            <person name="Loh J."/>
            <person name="Nouioui I."/>
            <person name="Goodfellow M."/>
        </authorList>
    </citation>
    <scope>NUCLEOTIDE SEQUENCE</scope>
    <source>
        <strain evidence="11">MGRD01-02</strain>
    </source>
</reference>
<evidence type="ECO:0000313" key="12">
    <source>
        <dbReference type="Proteomes" id="UP000676325"/>
    </source>
</evidence>
<dbReference type="CDD" id="cd04056">
    <property type="entry name" value="Peptidases_S53"/>
    <property type="match status" value="1"/>
</dbReference>
<feature type="signal peptide" evidence="9">
    <location>
        <begin position="1"/>
        <end position="42"/>
    </location>
</feature>
<keyword evidence="3" id="KW-0479">Metal-binding</keyword>
<keyword evidence="6" id="KW-0106">Calcium</keyword>
<protein>
    <submittedName>
        <fullName evidence="11">S53 family peptidase</fullName>
    </submittedName>
</protein>
<evidence type="ECO:0000313" key="11">
    <source>
        <dbReference type="EMBL" id="MBR7827706.1"/>
    </source>
</evidence>
<comment type="caution">
    <text evidence="11">The sequence shown here is derived from an EMBL/GenBank/DDBJ whole genome shotgun (WGS) entry which is preliminary data.</text>
</comment>
<dbReference type="GO" id="GO:0004252">
    <property type="term" value="F:serine-type endopeptidase activity"/>
    <property type="evidence" value="ECO:0007669"/>
    <property type="project" value="InterPro"/>
</dbReference>
<dbReference type="AlphaFoldDB" id="A0A941E9Z1"/>
<evidence type="ECO:0000256" key="9">
    <source>
        <dbReference type="SAM" id="SignalP"/>
    </source>
</evidence>
<keyword evidence="4" id="KW-0378">Hydrolase</keyword>
<evidence type="ECO:0000256" key="8">
    <source>
        <dbReference type="SAM" id="MobiDB-lite"/>
    </source>
</evidence>
<proteinExistence type="predicted"/>
<dbReference type="Gene3D" id="3.40.50.200">
    <property type="entry name" value="Peptidase S8/S53 domain"/>
    <property type="match status" value="1"/>
</dbReference>
<sequence length="698" mass="71332">MGNTHDPRPRISGAARKRAVRYGAPITALALAAVLGTAQADAATSAVSHTPTAVGSIATVPAGARAAAAPSDSTKINVDIALEPRNAAELTEYATLVSDPNSVFYKQYLTKQQTRLLFAPSQSTVDAVGNALTAAGLKPGAAIDDDFYIPVSATIGQLKQAFKIGFAGYRLTDGRAAFNATAVPELDGSVAGDVRGIIGLDDFATPDTDIRTTGKSTRGTSASAAALSQSARSSGKSAVPAMCSAFTTAIDAYLKKNGYTGTDGGTYYSPTAMASAYGYAKQLNAGDRGQGVTVAVEEWEAVNHAAVSDYLSCVGSHSKVSYNTTAAGNALQPTATNGIGVEASLDIEAIASIAPKAEVLDYEGPDITASFTDADWLDTFAAPIAADNASVISLSWGGCEAGAIDKTLENSQTSTLQLAAVQGQSFFTSSDDNGSEGCNSATRQDATVSVDDPANSPWITAVGGTYMQGKTNPTVVPWNDSFNAGGATGGGVSIWQSLSGRADYQAGFVGAGYSNACGATNGSTCRQVPDISTLGDWRSGFPQMYYADSKGYDVLVDGGTSLAAPVMAAITALADSSTRCAIDGPAGFINPTIYDLAKNPATYAKDFQDETTGSNAYSPSGYTGKLYQATGGYDMASGLGSPRAATLIPALCAPNKYLGWIFGHSQLGAAAEHGQASIDKAISAEATETAPAVKESSH</sequence>
<dbReference type="RefSeq" id="WP_212518845.1">
    <property type="nucleotide sequence ID" value="NZ_JAGSOH010000040.1"/>
</dbReference>
<dbReference type="EMBL" id="JAGSOH010000040">
    <property type="protein sequence ID" value="MBR7827706.1"/>
    <property type="molecule type" value="Genomic_DNA"/>
</dbReference>
<dbReference type="InterPro" id="IPR015366">
    <property type="entry name" value="S53_propep"/>
</dbReference>
<keyword evidence="12" id="KW-1185">Reference proteome</keyword>
<feature type="domain" description="Peptidase S53" evidence="10">
    <location>
        <begin position="267"/>
        <end position="654"/>
    </location>
</feature>
<dbReference type="PROSITE" id="PS51695">
    <property type="entry name" value="SEDOLISIN"/>
    <property type="match status" value="1"/>
</dbReference>
<dbReference type="PANTHER" id="PTHR14218:SF15">
    <property type="entry name" value="TRIPEPTIDYL-PEPTIDASE 1"/>
    <property type="match status" value="1"/>
</dbReference>
<evidence type="ECO:0000256" key="4">
    <source>
        <dbReference type="ARBA" id="ARBA00022801"/>
    </source>
</evidence>
<keyword evidence="5" id="KW-0720">Serine protease</keyword>
<organism evidence="11 12">
    <name type="scientific">Actinospica acidithermotolerans</name>
    <dbReference type="NCBI Taxonomy" id="2828514"/>
    <lineage>
        <taxon>Bacteria</taxon>
        <taxon>Bacillati</taxon>
        <taxon>Actinomycetota</taxon>
        <taxon>Actinomycetes</taxon>
        <taxon>Catenulisporales</taxon>
        <taxon>Actinospicaceae</taxon>
        <taxon>Actinospica</taxon>
    </lineage>
</organism>
<dbReference type="SMART" id="SM00944">
    <property type="entry name" value="Pro-kuma_activ"/>
    <property type="match status" value="1"/>
</dbReference>
<gene>
    <name evidence="11" type="ORF">KDK95_15410</name>
</gene>
<dbReference type="GO" id="GO:0008240">
    <property type="term" value="F:tripeptidyl-peptidase activity"/>
    <property type="evidence" value="ECO:0007669"/>
    <property type="project" value="TreeGrafter"/>
</dbReference>
<evidence type="ECO:0000256" key="1">
    <source>
        <dbReference type="ARBA" id="ARBA00001913"/>
    </source>
</evidence>
<comment type="cofactor">
    <cofactor evidence="1">
        <name>Ca(2+)</name>
        <dbReference type="ChEBI" id="CHEBI:29108"/>
    </cofactor>
</comment>
<evidence type="ECO:0000256" key="5">
    <source>
        <dbReference type="ARBA" id="ARBA00022825"/>
    </source>
</evidence>
<feature type="chain" id="PRO_5038437047" evidence="9">
    <location>
        <begin position="43"/>
        <end position="698"/>
    </location>
</feature>